<keyword evidence="2" id="KW-1185">Reference proteome</keyword>
<dbReference type="Proteomes" id="UP001583280">
    <property type="component" value="Unassembled WGS sequence"/>
</dbReference>
<sequence>MARYLALKAKCFGGDILTSTDIMVATGKVSIGSVRPTVEQGEVLQFTLLAKNMIEGNLDRMKTSSELCSVILIGEASFLYPPSLEGVSNIEIPKHAEVANAIGAAVGEVRASIVTIIDKPKKDKCLVQVNKDAFAKAIEKGAL</sequence>
<evidence type="ECO:0000313" key="1">
    <source>
        <dbReference type="EMBL" id="KAL1890670.1"/>
    </source>
</evidence>
<reference evidence="1 2" key="1">
    <citation type="journal article" date="2024" name="IMA Fungus">
        <title>IMA Genome - F19 : A genome assembly and annotation guide to empower mycologists, including annotated draft genome sequences of Ceratocystis pirilliformis, Diaporthe australafricana, Fusarium ophioides, Paecilomyces lecythidis, and Sporothrix stenoceras.</title>
        <authorList>
            <person name="Aylward J."/>
            <person name="Wilson A.M."/>
            <person name="Visagie C.M."/>
            <person name="Spraker J."/>
            <person name="Barnes I."/>
            <person name="Buitendag C."/>
            <person name="Ceriani C."/>
            <person name="Del Mar Angel L."/>
            <person name="du Plessis D."/>
            <person name="Fuchs T."/>
            <person name="Gasser K."/>
            <person name="Kramer D."/>
            <person name="Li W."/>
            <person name="Munsamy K."/>
            <person name="Piso A."/>
            <person name="Price J.L."/>
            <person name="Sonnekus B."/>
            <person name="Thomas C."/>
            <person name="van der Nest A."/>
            <person name="van Dijk A."/>
            <person name="van Heerden A."/>
            <person name="van Vuuren N."/>
            <person name="Yilmaz N."/>
            <person name="Duong T.A."/>
            <person name="van der Merwe N.A."/>
            <person name="Wingfield M.J."/>
            <person name="Wingfield B.D."/>
        </authorList>
    </citation>
    <scope>NUCLEOTIDE SEQUENCE [LARGE SCALE GENOMIC DNA]</scope>
    <source>
        <strain evidence="1 2">CMW 12675</strain>
    </source>
</reference>
<organism evidence="1 2">
    <name type="scientific">Ceratocystis pirilliformis</name>
    <dbReference type="NCBI Taxonomy" id="259994"/>
    <lineage>
        <taxon>Eukaryota</taxon>
        <taxon>Fungi</taxon>
        <taxon>Dikarya</taxon>
        <taxon>Ascomycota</taxon>
        <taxon>Pezizomycotina</taxon>
        <taxon>Sordariomycetes</taxon>
        <taxon>Hypocreomycetidae</taxon>
        <taxon>Microascales</taxon>
        <taxon>Ceratocystidaceae</taxon>
        <taxon>Ceratocystis</taxon>
    </lineage>
</organism>
<name>A0ABR3YS44_9PEZI</name>
<gene>
    <name evidence="1" type="ORF">Cpir12675_005302</name>
</gene>
<evidence type="ECO:0000313" key="2">
    <source>
        <dbReference type="Proteomes" id="UP001583280"/>
    </source>
</evidence>
<accession>A0ABR3YS44</accession>
<protein>
    <submittedName>
        <fullName evidence="1">Uncharacterized protein</fullName>
    </submittedName>
</protein>
<proteinExistence type="predicted"/>
<comment type="caution">
    <text evidence="1">The sequence shown here is derived from an EMBL/GenBank/DDBJ whole genome shotgun (WGS) entry which is preliminary data.</text>
</comment>
<dbReference type="EMBL" id="JAWDJO010000177">
    <property type="protein sequence ID" value="KAL1890670.1"/>
    <property type="molecule type" value="Genomic_DNA"/>
</dbReference>